<dbReference type="InterPro" id="IPR017945">
    <property type="entry name" value="DHBP_synth_RibB-like_a/b_dom"/>
</dbReference>
<comment type="similarity">
    <text evidence="19">Belongs to the U1 small nuclear ribonucleoprotein C family.</text>
</comment>
<proteinExistence type="inferred from homology"/>
<evidence type="ECO:0000256" key="16">
    <source>
        <dbReference type="ARBA" id="ARBA00046357"/>
    </source>
</evidence>
<dbReference type="SMART" id="SM00451">
    <property type="entry name" value="ZnF_U1"/>
    <property type="match status" value="1"/>
</dbReference>
<comment type="subcellular location">
    <subcellularLocation>
        <location evidence="2">Cytoplasm</location>
    </subcellularLocation>
    <subcellularLocation>
        <location evidence="1 19">Nucleus</location>
    </subcellularLocation>
</comment>
<dbReference type="InterPro" id="IPR038385">
    <property type="entry name" value="Sua5/YwlC_C"/>
</dbReference>
<dbReference type="GO" id="GO:0005524">
    <property type="term" value="F:ATP binding"/>
    <property type="evidence" value="ECO:0007669"/>
    <property type="project" value="UniProtKB-KW"/>
</dbReference>
<keyword evidence="10 19" id="KW-0863">Zinc-finger</keyword>
<keyword evidence="13 19" id="KW-0694">RNA-binding</keyword>
<dbReference type="GO" id="GO:0000395">
    <property type="term" value="P:mRNA 5'-splice site recognition"/>
    <property type="evidence" value="ECO:0007669"/>
    <property type="project" value="UniProtKB-UniRule"/>
</dbReference>
<comment type="function">
    <text evidence="18">Required for the formation of a threonylcarbamoyl group on adenosine at position 37 (t(6)A37) in tRNAs that read codons beginning with adenine. Likely catalyzes the conversion of L-threonine, HCO(3)(-)/CO(2) and ATP to give threonylcarbamoyl-AMP (TC-AMP) as the acyladenylate intermediate, with the release of diphosphate. Required for normal translation, by ensuring translation fidelity at the level of codon recognition, appropriate translation initiation selection and maintenance of reading frame. Also involved in telomere replication. Binds to single-stranded telomeric (ssTG) DNA and positively regulates telomere length.</text>
</comment>
<keyword evidence="14 19" id="KW-0539">Nucleus</keyword>
<keyword evidence="22" id="KW-1185">Reference proteome</keyword>
<dbReference type="GO" id="GO:0000387">
    <property type="term" value="P:spliceosomal snRNP assembly"/>
    <property type="evidence" value="ECO:0007669"/>
    <property type="project" value="UniProtKB-UniRule"/>
</dbReference>
<keyword evidence="5" id="KW-0808">Transferase</keyword>
<evidence type="ECO:0000256" key="13">
    <source>
        <dbReference type="ARBA" id="ARBA00022884"/>
    </source>
</evidence>
<feature type="region of interest" description="Disordered" evidence="20">
    <location>
        <begin position="77"/>
        <end position="232"/>
    </location>
</feature>
<dbReference type="GO" id="GO:0061710">
    <property type="term" value="F:L-threonylcarbamoyladenylate synthase"/>
    <property type="evidence" value="ECO:0007669"/>
    <property type="project" value="UniProtKB-EC"/>
</dbReference>
<evidence type="ECO:0000256" key="8">
    <source>
        <dbReference type="ARBA" id="ARBA00022723"/>
    </source>
</evidence>
<dbReference type="GO" id="GO:0006450">
    <property type="term" value="P:regulation of translational fidelity"/>
    <property type="evidence" value="ECO:0007669"/>
    <property type="project" value="TreeGrafter"/>
</dbReference>
<dbReference type="Pfam" id="PF06220">
    <property type="entry name" value="zf-U1"/>
    <property type="match status" value="1"/>
</dbReference>
<dbReference type="Gene3D" id="3.30.160.60">
    <property type="entry name" value="Classic Zinc Finger"/>
    <property type="match status" value="1"/>
</dbReference>
<dbReference type="NCBIfam" id="TIGR00057">
    <property type="entry name" value="L-threonylcarbamoyladenylate synthase"/>
    <property type="match status" value="1"/>
</dbReference>
<dbReference type="SUPFAM" id="SSF55821">
    <property type="entry name" value="YrdC/RibB"/>
    <property type="match status" value="1"/>
</dbReference>
<dbReference type="GO" id="GO:0005737">
    <property type="term" value="C:cytoplasm"/>
    <property type="evidence" value="ECO:0007669"/>
    <property type="project" value="UniProtKB-SubCell"/>
</dbReference>
<keyword evidence="11 19" id="KW-0862">Zinc</keyword>
<dbReference type="STRING" id="114155.A0A4Q9NPA9"/>
<dbReference type="PROSITE" id="PS51163">
    <property type="entry name" value="YRDC"/>
    <property type="match status" value="1"/>
</dbReference>
<dbReference type="Gene3D" id="3.90.870.10">
    <property type="entry name" value="DHBP synthase"/>
    <property type="match status" value="1"/>
</dbReference>
<dbReference type="Pfam" id="PF01300">
    <property type="entry name" value="Sua5_yciO_yrdC"/>
    <property type="match status" value="1"/>
</dbReference>
<dbReference type="InterPro" id="IPR005145">
    <property type="entry name" value="Sua5_C"/>
</dbReference>
<dbReference type="EMBL" id="ML145087">
    <property type="protein sequence ID" value="TBU64075.1"/>
    <property type="molecule type" value="Genomic_DNA"/>
</dbReference>
<dbReference type="HAMAP" id="MF_03153">
    <property type="entry name" value="U1_C"/>
    <property type="match status" value="1"/>
</dbReference>
<keyword evidence="15 19" id="KW-0687">Ribonucleoprotein</keyword>
<dbReference type="GO" id="GO:0003725">
    <property type="term" value="F:double-stranded RNA binding"/>
    <property type="evidence" value="ECO:0007669"/>
    <property type="project" value="InterPro"/>
</dbReference>
<dbReference type="GO" id="GO:0000243">
    <property type="term" value="C:commitment complex"/>
    <property type="evidence" value="ECO:0007669"/>
    <property type="project" value="UniProtKB-UniRule"/>
</dbReference>
<dbReference type="GO" id="GO:0030619">
    <property type="term" value="F:U1 snRNA binding"/>
    <property type="evidence" value="ECO:0007669"/>
    <property type="project" value="UniProtKB-UniRule"/>
</dbReference>
<evidence type="ECO:0000256" key="14">
    <source>
        <dbReference type="ARBA" id="ARBA00023242"/>
    </source>
</evidence>
<evidence type="ECO:0000256" key="3">
    <source>
        <dbReference type="ARBA" id="ARBA00007663"/>
    </source>
</evidence>
<dbReference type="GO" id="GO:0003729">
    <property type="term" value="F:mRNA binding"/>
    <property type="evidence" value="ECO:0007669"/>
    <property type="project" value="UniProtKB-UniRule"/>
</dbReference>
<evidence type="ECO:0000256" key="9">
    <source>
        <dbReference type="ARBA" id="ARBA00022741"/>
    </source>
</evidence>
<keyword evidence="4" id="KW-0963">Cytoplasm</keyword>
<dbReference type="Proteomes" id="UP000292082">
    <property type="component" value="Unassembled WGS sequence"/>
</dbReference>
<evidence type="ECO:0000313" key="22">
    <source>
        <dbReference type="Proteomes" id="UP000292082"/>
    </source>
</evidence>
<evidence type="ECO:0000256" key="19">
    <source>
        <dbReference type="HAMAP-Rule" id="MF_03153"/>
    </source>
</evidence>
<dbReference type="Gene3D" id="3.40.50.11030">
    <property type="entry name" value="Threonylcarbamoyl-AMP synthase, C-terminal domain"/>
    <property type="match status" value="1"/>
</dbReference>
<evidence type="ECO:0000256" key="6">
    <source>
        <dbReference type="ARBA" id="ARBA00022694"/>
    </source>
</evidence>
<dbReference type="GO" id="GO:0000049">
    <property type="term" value="F:tRNA binding"/>
    <property type="evidence" value="ECO:0007669"/>
    <property type="project" value="TreeGrafter"/>
</dbReference>
<dbReference type="InterPro" id="IPR036236">
    <property type="entry name" value="Znf_C2H2_sf"/>
</dbReference>
<dbReference type="InterPro" id="IPR006070">
    <property type="entry name" value="Sua5-like_dom"/>
</dbReference>
<sequence>MPKHYCDYCDVFLTHDSASVRKAHNSGRNHLANVRDYYASLGHDKAQSIIDQITAAYESGNPPPPGGFGFGPQHLAPPGPPFGGPPMGYGAPPPGFGGPPPFGGRPPMPPGPGGMPPPGMMGPPGAPPFPPNMVPPPGMGPPGMGPGGFPPSGLPPFPPSAIPGGGPPGQNRPPFPPGPPGGQGGPPPGNFNGPPNGGPPNGHNPGQGPPPANGDPNGPSGPGGMHPDRIRMMGGSQTLEDSCMNSVKSLLRKLVPRRTPTTVTNYLPKSRSAMEFTTQILTCDTPSVSFIADKLEVTSPETLQALQRASADLRNLQTVAFPTETVYGLGAVALDPIAVARIFSTKGRPSDNPLIVHVSSREMLLKILPKGYVPSRTYEVLMKRFWPGPLTLLFPNDSSIVPPIITANQPTIAVRMPSHPIARALIALTDAPVAAPSANSSGKPSPTRAEHIFNDLNGKLGIILDGGACGVGLESTVVDGLQEDGNLRVLRPGGVTVEDLERVVREELSDIEPLPKVLVHRRDYRDEALEHAPTTPGMKYRHYSPSVPVTLLHTLSQPPPGAHLTPLSSLLDTLRADAKALGRPLEVGVLAPSDSPLLEKLSVKSLPDVRWTRHLLGPLAEPAVSAQRLFDGLLSLDSAKVDVILIEEIGEEREGLAVMNRVKKAAGSLVWLEI</sequence>
<evidence type="ECO:0000256" key="4">
    <source>
        <dbReference type="ARBA" id="ARBA00022490"/>
    </source>
</evidence>
<comment type="similarity">
    <text evidence="3">Belongs to the SUA5 family.</text>
</comment>
<dbReference type="InterPro" id="IPR013085">
    <property type="entry name" value="U1-CZ_Znf_C2H2"/>
</dbReference>
<evidence type="ECO:0000256" key="2">
    <source>
        <dbReference type="ARBA" id="ARBA00004496"/>
    </source>
</evidence>
<dbReference type="Pfam" id="PF03481">
    <property type="entry name" value="Sua5_C"/>
    <property type="match status" value="1"/>
</dbReference>
<dbReference type="GO" id="GO:0008270">
    <property type="term" value="F:zinc ion binding"/>
    <property type="evidence" value="ECO:0007669"/>
    <property type="project" value="UniProtKB-UniRule"/>
</dbReference>
<keyword evidence="6" id="KW-0819">tRNA processing</keyword>
<dbReference type="InterPro" id="IPR017340">
    <property type="entry name" value="U1_snRNP-C"/>
</dbReference>
<dbReference type="GO" id="GO:0071004">
    <property type="term" value="C:U2-type prespliceosome"/>
    <property type="evidence" value="ECO:0007669"/>
    <property type="project" value="UniProtKB-UniRule"/>
</dbReference>
<evidence type="ECO:0000256" key="7">
    <source>
        <dbReference type="ARBA" id="ARBA00022695"/>
    </source>
</evidence>
<evidence type="ECO:0000256" key="17">
    <source>
        <dbReference type="ARBA" id="ARBA00048366"/>
    </source>
</evidence>
<dbReference type="PANTHER" id="PTHR17490">
    <property type="entry name" value="SUA5"/>
    <property type="match status" value="1"/>
</dbReference>
<dbReference type="AlphaFoldDB" id="A0A4Q9NPA9"/>
<dbReference type="FunFam" id="3.30.160.60:FF:000059">
    <property type="entry name" value="U1 small nuclear ribonucleoprotein C"/>
    <property type="match status" value="1"/>
</dbReference>
<dbReference type="InterPro" id="IPR050156">
    <property type="entry name" value="TC-AMP_synthase_SUA5"/>
</dbReference>
<keyword evidence="7" id="KW-0548">Nucleotidyltransferase</keyword>
<accession>A0A4Q9NPA9</accession>
<comment type="subunit">
    <text evidence="16">Component of the U1 snRNP. The U1 snRNP is composed of the U1 snRNA and the 7 core Sm proteins SNRPB, SNRPD1, SNRPD2, SNRPD3, SNRPE, SNRPF and SNRPG that assemble in a heptameric protein ring on the Sm site of the small nuclear RNA to form the core snRNP, and at least 3 U1 snRNP-specific proteins SNRNP70/U1-70K, SNRPA/U1-A and SNRPC/U1-C. SNRPC/U1-C interacts with U1 snRNA and the 5' splice-site region of the pre-mRNA. Interacts (via N-terminus) with TIA1 (via C-terminus); thereby promoting spliceosomal U1 snRNP recruitment to 5' splice sites.</text>
</comment>
<dbReference type="PROSITE" id="PS50171">
    <property type="entry name" value="ZF_MATRIN"/>
    <property type="match status" value="1"/>
</dbReference>
<name>A0A4Q9NPA9_9APHY</name>
<dbReference type="GO" id="GO:0002949">
    <property type="term" value="P:tRNA threonylcarbamoyladenosine modification"/>
    <property type="evidence" value="ECO:0007669"/>
    <property type="project" value="UniProtKB-ARBA"/>
</dbReference>
<protein>
    <recommendedName>
        <fullName evidence="19">U1 small nuclear ribonucleoprotein C</fullName>
        <shortName evidence="19">U1 snRNP C</shortName>
        <shortName evidence="19">U1-C</shortName>
        <shortName evidence="19">U1C</shortName>
    </recommendedName>
</protein>
<dbReference type="PANTHER" id="PTHR17490:SF16">
    <property type="entry name" value="THREONYLCARBAMOYL-AMP SYNTHASE"/>
    <property type="match status" value="1"/>
</dbReference>
<dbReference type="GO" id="GO:0030627">
    <property type="term" value="F:pre-mRNA 5'-splice site binding"/>
    <property type="evidence" value="ECO:0007669"/>
    <property type="project" value="InterPro"/>
</dbReference>
<dbReference type="InterPro" id="IPR003604">
    <property type="entry name" value="Matrin/U1-like-C_Znf_C2H2"/>
</dbReference>
<keyword evidence="8 19" id="KW-0479">Metal-binding</keyword>
<evidence type="ECO:0000256" key="10">
    <source>
        <dbReference type="ARBA" id="ARBA00022771"/>
    </source>
</evidence>
<feature type="compositionally biased region" description="Pro residues" evidence="20">
    <location>
        <begin position="170"/>
        <end position="189"/>
    </location>
</feature>
<evidence type="ECO:0000256" key="1">
    <source>
        <dbReference type="ARBA" id="ARBA00004123"/>
    </source>
</evidence>
<evidence type="ECO:0000313" key="21">
    <source>
        <dbReference type="EMBL" id="TBU64075.1"/>
    </source>
</evidence>
<keyword evidence="12" id="KW-0067">ATP-binding</keyword>
<comment type="catalytic activity">
    <reaction evidence="17">
        <text>L-threonine + hydrogencarbonate + ATP = L-threonylcarbamoyladenylate + diphosphate + H2O</text>
        <dbReference type="Rhea" id="RHEA:36407"/>
        <dbReference type="ChEBI" id="CHEBI:15377"/>
        <dbReference type="ChEBI" id="CHEBI:17544"/>
        <dbReference type="ChEBI" id="CHEBI:30616"/>
        <dbReference type="ChEBI" id="CHEBI:33019"/>
        <dbReference type="ChEBI" id="CHEBI:57926"/>
        <dbReference type="ChEBI" id="CHEBI:73682"/>
        <dbReference type="EC" id="2.7.7.87"/>
    </reaction>
</comment>
<evidence type="ECO:0000256" key="18">
    <source>
        <dbReference type="ARBA" id="ARBA00056339"/>
    </source>
</evidence>
<keyword evidence="9" id="KW-0547">Nucleotide-binding</keyword>
<feature type="compositionally biased region" description="Pro residues" evidence="20">
    <location>
        <begin position="91"/>
        <end position="161"/>
    </location>
</feature>
<comment type="subunit">
    <text evidence="19">U1 snRNP is composed of the 7 core Sm proteins B/B', D1, D2, D3, E, F and G that assemble in a heptameric protein ring on the Sm site of the small nuclear RNA to form the core snRNP, and at least 3 U1 snRNP-specific proteins U1-70K, U1-A and U1-C. U1-C interacts with U1 snRNA and the 5' splice-site region of the pre-mRNA.</text>
</comment>
<dbReference type="FunFam" id="3.90.870.10:FF:000008">
    <property type="entry name" value="Threonylcarbamoyl-AMP synthase"/>
    <property type="match status" value="1"/>
</dbReference>
<evidence type="ECO:0000256" key="20">
    <source>
        <dbReference type="SAM" id="MobiDB-lite"/>
    </source>
</evidence>
<dbReference type="GO" id="GO:0005685">
    <property type="term" value="C:U1 snRNP"/>
    <property type="evidence" value="ECO:0007669"/>
    <property type="project" value="UniProtKB-UniRule"/>
</dbReference>
<dbReference type="SUPFAM" id="SSF57667">
    <property type="entry name" value="beta-beta-alpha zinc fingers"/>
    <property type="match status" value="1"/>
</dbReference>
<evidence type="ECO:0000256" key="12">
    <source>
        <dbReference type="ARBA" id="ARBA00022840"/>
    </source>
</evidence>
<organism evidence="21 22">
    <name type="scientific">Dichomitus squalens</name>
    <dbReference type="NCBI Taxonomy" id="114155"/>
    <lineage>
        <taxon>Eukaryota</taxon>
        <taxon>Fungi</taxon>
        <taxon>Dikarya</taxon>
        <taxon>Basidiomycota</taxon>
        <taxon>Agaricomycotina</taxon>
        <taxon>Agaricomycetes</taxon>
        <taxon>Polyporales</taxon>
        <taxon>Polyporaceae</taxon>
        <taxon>Dichomitus</taxon>
    </lineage>
</organism>
<reference evidence="21 22" key="1">
    <citation type="submission" date="2019-01" db="EMBL/GenBank/DDBJ databases">
        <title>Draft genome sequences of three monokaryotic isolates of the white-rot basidiomycete fungus Dichomitus squalens.</title>
        <authorList>
            <consortium name="DOE Joint Genome Institute"/>
            <person name="Lopez S.C."/>
            <person name="Andreopoulos B."/>
            <person name="Pangilinan J."/>
            <person name="Lipzen A."/>
            <person name="Riley R."/>
            <person name="Ahrendt S."/>
            <person name="Ng V."/>
            <person name="Barry K."/>
            <person name="Daum C."/>
            <person name="Grigoriev I.V."/>
            <person name="Hilden K.S."/>
            <person name="Makela M.R."/>
            <person name="de Vries R.P."/>
        </authorList>
    </citation>
    <scope>NUCLEOTIDE SEQUENCE [LARGE SCALE GENOMIC DNA]</scope>
    <source>
        <strain evidence="21 22">CBS 464.89</strain>
    </source>
</reference>
<evidence type="ECO:0000256" key="11">
    <source>
        <dbReference type="ARBA" id="ARBA00022833"/>
    </source>
</evidence>
<dbReference type="InterPro" id="IPR000690">
    <property type="entry name" value="Matrin/U1-C_Znf_C2H2"/>
</dbReference>
<gene>
    <name evidence="21" type="ORF">BD310DRAFT_903170</name>
</gene>
<comment type="function">
    <text evidence="19">Component of the spliceosomal U1 snRNP, which is essential for recognition of the pre-mRNA 5' splice-site and the subsequent assembly of the spliceosome. U1-C is directly involved in initial 5' splice-site recognition for both constitutive and regulated alternative splicing. The interaction with the 5' splice-site seems to precede base-pairing between the pre-mRNA and the U1 snRNA. Stimulates commitment or early (E) complex formation by stabilizing the base pairing of the 5' end of the U1 snRNA and the 5' splice-site region.</text>
</comment>
<evidence type="ECO:0000256" key="5">
    <source>
        <dbReference type="ARBA" id="ARBA00022679"/>
    </source>
</evidence>
<evidence type="ECO:0000256" key="15">
    <source>
        <dbReference type="ARBA" id="ARBA00023274"/>
    </source>
</evidence>